<organism evidence="2 3">
    <name type="scientific">Halanaerobacter jeridensis</name>
    <dbReference type="NCBI Taxonomy" id="706427"/>
    <lineage>
        <taxon>Bacteria</taxon>
        <taxon>Bacillati</taxon>
        <taxon>Bacillota</taxon>
        <taxon>Clostridia</taxon>
        <taxon>Halanaerobiales</taxon>
        <taxon>Halobacteroidaceae</taxon>
        <taxon>Halanaerobacter</taxon>
    </lineage>
</organism>
<dbReference type="PANTHER" id="PTHR33271">
    <property type="entry name" value="OS04G0445200 PROTEIN"/>
    <property type="match status" value="1"/>
</dbReference>
<proteinExistence type="predicted"/>
<dbReference type="InterPro" id="IPR011051">
    <property type="entry name" value="RmlC_Cupin_sf"/>
</dbReference>
<evidence type="ECO:0000259" key="1">
    <source>
        <dbReference type="Pfam" id="PF05899"/>
    </source>
</evidence>
<keyword evidence="3" id="KW-1185">Reference proteome</keyword>
<dbReference type="PANTHER" id="PTHR33271:SF22">
    <property type="entry name" value="OS04G0445200 PROTEIN"/>
    <property type="match status" value="1"/>
</dbReference>
<name>A0A939BPD2_9FIRM</name>
<evidence type="ECO:0000313" key="3">
    <source>
        <dbReference type="Proteomes" id="UP000774000"/>
    </source>
</evidence>
<comment type="caution">
    <text evidence="2">The sequence shown here is derived from an EMBL/GenBank/DDBJ whole genome shotgun (WGS) entry which is preliminary data.</text>
</comment>
<accession>A0A939BPD2</accession>
<dbReference type="Gene3D" id="2.60.120.10">
    <property type="entry name" value="Jelly Rolls"/>
    <property type="match status" value="1"/>
</dbReference>
<sequence>MKIKVEEPSEEKLKELGIKSWAVWEKEASEFDWHYDEQEVCYLLKGEVEVTTEDGEQVEFGAGDLVTFPAGLDCVWKIKEDVKKHYKLG</sequence>
<dbReference type="InterPro" id="IPR008579">
    <property type="entry name" value="UGlyAH_Cupin_dom"/>
</dbReference>
<dbReference type="EMBL" id="JAFBDQ010000006">
    <property type="protein sequence ID" value="MBM7556673.1"/>
    <property type="molecule type" value="Genomic_DNA"/>
</dbReference>
<feature type="domain" description="(S)-ureidoglycine aminohydrolase cupin" evidence="1">
    <location>
        <begin position="14"/>
        <end position="86"/>
    </location>
</feature>
<evidence type="ECO:0000313" key="2">
    <source>
        <dbReference type="EMBL" id="MBM7556673.1"/>
    </source>
</evidence>
<dbReference type="Proteomes" id="UP000774000">
    <property type="component" value="Unassembled WGS sequence"/>
</dbReference>
<dbReference type="Pfam" id="PF05899">
    <property type="entry name" value="Cupin_3"/>
    <property type="match status" value="1"/>
</dbReference>
<dbReference type="RefSeq" id="WP_204701448.1">
    <property type="nucleotide sequence ID" value="NZ_JAFBDQ010000006.1"/>
</dbReference>
<reference evidence="2" key="1">
    <citation type="submission" date="2021-01" db="EMBL/GenBank/DDBJ databases">
        <title>Genomic Encyclopedia of Type Strains, Phase IV (KMG-IV): sequencing the most valuable type-strain genomes for metagenomic binning, comparative biology and taxonomic classification.</title>
        <authorList>
            <person name="Goeker M."/>
        </authorList>
    </citation>
    <scope>NUCLEOTIDE SEQUENCE</scope>
    <source>
        <strain evidence="2">DSM 23230</strain>
    </source>
</reference>
<dbReference type="CDD" id="cd02227">
    <property type="entry name" value="cupin_TM1112-like"/>
    <property type="match status" value="1"/>
</dbReference>
<dbReference type="AlphaFoldDB" id="A0A939BPD2"/>
<gene>
    <name evidence="2" type="ORF">JOC47_001524</name>
</gene>
<dbReference type="SUPFAM" id="SSF51182">
    <property type="entry name" value="RmlC-like cupins"/>
    <property type="match status" value="1"/>
</dbReference>
<dbReference type="InterPro" id="IPR014710">
    <property type="entry name" value="RmlC-like_jellyroll"/>
</dbReference>
<protein>
    <submittedName>
        <fullName evidence="2">Cupin superfamily protein</fullName>
    </submittedName>
</protein>